<dbReference type="InterPro" id="IPR002190">
    <property type="entry name" value="MHD_dom"/>
</dbReference>
<reference evidence="3 4" key="1">
    <citation type="journal article" date="2015" name="Annu Rev Anim Biosci">
        <title>The Genome 10K Project: a way forward.</title>
        <authorList>
            <person name="Koepfli K.P."/>
            <person name="Paten B."/>
            <person name="O'Brien S.J."/>
            <person name="Koepfli K.P."/>
            <person name="Paten B."/>
            <person name="Antunes A."/>
            <person name="Belov K."/>
            <person name="Bustamante C."/>
            <person name="Castoe T.A."/>
            <person name="Clawson H."/>
            <person name="Crawford A.J."/>
            <person name="Diekhans M."/>
            <person name="Distel D."/>
            <person name="Durbin R."/>
            <person name="Earl D."/>
            <person name="Fujita M.K."/>
            <person name="Gamble T."/>
            <person name="Georges A."/>
            <person name="Gemmell N."/>
            <person name="Gilbert M.T."/>
            <person name="Graves J.M."/>
            <person name="Green R.E."/>
            <person name="Hickey G."/>
            <person name="Jarvis E.D."/>
            <person name="Johnson W."/>
            <person name="Komissarov A."/>
            <person name="Korf I."/>
            <person name="Kuhn R."/>
            <person name="Larkin D.M."/>
            <person name="Lewin H."/>
            <person name="Lopez J.V."/>
            <person name="Ma J."/>
            <person name="Marques-Bonet T."/>
            <person name="Miller W."/>
            <person name="Murphy R."/>
            <person name="Pevzner P."/>
            <person name="Shapiro B."/>
            <person name="Steiner C."/>
            <person name="Tamazian G."/>
            <person name="Venkatesh B."/>
            <person name="Wang J."/>
            <person name="Wayne R."/>
            <person name="Wiley E."/>
            <person name="Yang H."/>
            <person name="Zhang G."/>
            <person name="Haussler D."/>
            <person name="Ryder O."/>
            <person name="O'Brien S.J."/>
        </authorList>
    </citation>
    <scope>NUCLEOTIDE SEQUENCE</scope>
</reference>
<dbReference type="FunFam" id="1.10.10.1200:FF:000007">
    <property type="entry name" value="Melanoma-associated antigen C2"/>
    <property type="match status" value="1"/>
</dbReference>
<dbReference type="Pfam" id="PF12440">
    <property type="entry name" value="MAGE_N"/>
    <property type="match status" value="1"/>
</dbReference>
<dbReference type="AlphaFoldDB" id="A0A671EGJ5"/>
<dbReference type="FunFam" id="1.10.10.1210:FF:000001">
    <property type="entry name" value="melanoma-associated antigen D1"/>
    <property type="match status" value="1"/>
</dbReference>
<accession>A0A671EGJ5</accession>
<organism evidence="3 4">
    <name type="scientific">Rhinolophus ferrumequinum</name>
    <name type="common">Greater horseshoe bat</name>
    <dbReference type="NCBI Taxonomy" id="59479"/>
    <lineage>
        <taxon>Eukaryota</taxon>
        <taxon>Metazoa</taxon>
        <taxon>Chordata</taxon>
        <taxon>Craniata</taxon>
        <taxon>Vertebrata</taxon>
        <taxon>Euteleostomi</taxon>
        <taxon>Mammalia</taxon>
        <taxon>Eutheria</taxon>
        <taxon>Laurasiatheria</taxon>
        <taxon>Chiroptera</taxon>
        <taxon>Yinpterochiroptera</taxon>
        <taxon>Rhinolophoidea</taxon>
        <taxon>Rhinolophidae</taxon>
        <taxon>Rhinolophinae</taxon>
        <taxon>Rhinolophus</taxon>
    </lineage>
</organism>
<reference evidence="3 4" key="2">
    <citation type="journal article" date="2018" name="Annu Rev Anim Biosci">
        <title>Bat Biology, Genomes, and the Bat1K Project: To Generate Chromosome-Level Genomes for All Living Bat Species.</title>
        <authorList>
            <person name="Teeling E.C."/>
            <person name="Vernes S.C."/>
            <person name="Davalos L.M."/>
            <person name="Ray D.A."/>
            <person name="Gilbert M.T.P."/>
            <person name="Myers E."/>
        </authorList>
    </citation>
    <scope>NUCLEOTIDE SEQUENCE</scope>
</reference>
<dbReference type="Ensembl" id="ENSRFET00010010497.1">
    <property type="protein sequence ID" value="ENSRFEP00010009587.1"/>
    <property type="gene ID" value="ENSRFEG00010006522.1"/>
</dbReference>
<reference evidence="3" key="5">
    <citation type="submission" date="2025-09" db="UniProtKB">
        <authorList>
            <consortium name="Ensembl"/>
        </authorList>
    </citation>
    <scope>IDENTIFICATION</scope>
</reference>
<feature type="domain" description="MAGE" evidence="2">
    <location>
        <begin position="123"/>
        <end position="322"/>
    </location>
</feature>
<sequence length="376" mass="42083">MPRARKRRRYVFEEDLDSESEAQGLLGAQIPEAQEKESTSFPSAAGLPLLPLPPLLLPAPARSAATGTPRPPQLPQRACFLPNVMAAATPSAQLCQGCSSQEEEGPDTLQALPDTGSLLREAIDDRADALVRFLLQKYRAKEPTTQAEMLSSVIREHQDHFTEILSQASQCLQLVFGVDVKEVDPSDHSYVLVTTLGLTYNGMGSDEHSMPKTGLLINILGLIFMHGNRAPEEAVWGALNDMGLHDRVEHSIYGESMLLITKVWVQEQYLQYRRVPNSYPVRYEFLWGLRAHAETSKMKILEFLAKVTNAIPKDFPTLYEEALRDEEERSQARVVVRVNEVARSYSTATFGTFSCLESEKSNPCSKRRGRMRSGRY</sequence>
<dbReference type="PROSITE" id="PS50838">
    <property type="entry name" value="MAGE"/>
    <property type="match status" value="1"/>
</dbReference>
<name>A0A671EGJ5_RHIFE</name>
<dbReference type="SMART" id="SM01373">
    <property type="entry name" value="MAGE"/>
    <property type="match status" value="1"/>
</dbReference>
<dbReference type="InterPro" id="IPR041899">
    <property type="entry name" value="MAGE_WH2"/>
</dbReference>
<dbReference type="InterPro" id="IPR037445">
    <property type="entry name" value="MAGE"/>
</dbReference>
<evidence type="ECO:0000259" key="2">
    <source>
        <dbReference type="PROSITE" id="PS50838"/>
    </source>
</evidence>
<evidence type="ECO:0000313" key="3">
    <source>
        <dbReference type="Ensembl" id="ENSRFEP00010009587.1"/>
    </source>
</evidence>
<reference evidence="4" key="3">
    <citation type="submission" date="2018-12" db="EMBL/GenBank/DDBJ databases">
        <title>G10K-VGP greater horseshoe bat female genome, primary haplotype.</title>
        <authorList>
            <person name="Teeling E."/>
            <person name="Myers G."/>
            <person name="Vernes S."/>
            <person name="Pippel M."/>
            <person name="Winkler S."/>
            <person name="Fedrigo O."/>
            <person name="Rhie A."/>
            <person name="Koren S."/>
            <person name="Phillippy A."/>
            <person name="Lewin H."/>
            <person name="Damas J."/>
            <person name="Howe K."/>
            <person name="Mountcastle J."/>
            <person name="Jarvis E.D."/>
        </authorList>
    </citation>
    <scope>NUCLEOTIDE SEQUENCE [LARGE SCALE GENOMIC DNA]</scope>
</reference>
<dbReference type="Pfam" id="PF01454">
    <property type="entry name" value="MAGE"/>
    <property type="match status" value="1"/>
</dbReference>
<dbReference type="OMA" id="SQAFECM"/>
<dbReference type="Gene3D" id="1.10.10.1200">
    <property type="entry name" value="MAGE homology domain, winged helix WH1 motif"/>
    <property type="match status" value="1"/>
</dbReference>
<dbReference type="PANTHER" id="PTHR11736:SF153">
    <property type="entry name" value="MELANOMA-ASSOCIATED ANTIGEN 10"/>
    <property type="match status" value="1"/>
</dbReference>
<dbReference type="InterPro" id="IPR021072">
    <property type="entry name" value="MAGE_N"/>
</dbReference>
<dbReference type="InterPro" id="IPR041898">
    <property type="entry name" value="MAGE_WH1"/>
</dbReference>
<dbReference type="GO" id="GO:0005634">
    <property type="term" value="C:nucleus"/>
    <property type="evidence" value="ECO:0007669"/>
    <property type="project" value="TreeGrafter"/>
</dbReference>
<keyword evidence="4" id="KW-1185">Reference proteome</keyword>
<dbReference type="PANTHER" id="PTHR11736">
    <property type="entry name" value="MELANOMA-ASSOCIATED ANTIGEN MAGE ANTIGEN"/>
    <property type="match status" value="1"/>
</dbReference>
<dbReference type="GeneTree" id="ENSGT00940000154972"/>
<proteinExistence type="predicted"/>
<protein>
    <recommendedName>
        <fullName evidence="2">MAGE domain-containing protein</fullName>
    </recommendedName>
</protein>
<dbReference type="InParanoid" id="A0A671EGJ5"/>
<evidence type="ECO:0000313" key="4">
    <source>
        <dbReference type="Proteomes" id="UP000472240"/>
    </source>
</evidence>
<dbReference type="Gene3D" id="1.10.10.1210">
    <property type="entry name" value="MAGE homology domain, winged helix WH2 motif"/>
    <property type="match status" value="1"/>
</dbReference>
<evidence type="ECO:0000256" key="1">
    <source>
        <dbReference type="SAM" id="MobiDB-lite"/>
    </source>
</evidence>
<reference evidence="3" key="4">
    <citation type="submission" date="2025-08" db="UniProtKB">
        <authorList>
            <consortium name="Ensembl"/>
        </authorList>
    </citation>
    <scope>IDENTIFICATION</scope>
</reference>
<feature type="region of interest" description="Disordered" evidence="1">
    <location>
        <begin position="15"/>
        <end position="45"/>
    </location>
</feature>
<dbReference type="Proteomes" id="UP000472240">
    <property type="component" value="Chromosome 1"/>
</dbReference>
<dbReference type="SMART" id="SM01392">
    <property type="entry name" value="MAGE_N"/>
    <property type="match status" value="1"/>
</dbReference>
<dbReference type="GO" id="GO:0000122">
    <property type="term" value="P:negative regulation of transcription by RNA polymerase II"/>
    <property type="evidence" value="ECO:0007669"/>
    <property type="project" value="TreeGrafter"/>
</dbReference>